<accession>A0A392RU82</accession>
<comment type="caution">
    <text evidence="1">The sequence shown here is derived from an EMBL/GenBank/DDBJ whole genome shotgun (WGS) entry which is preliminary data.</text>
</comment>
<feature type="non-terminal residue" evidence="1">
    <location>
        <position position="43"/>
    </location>
</feature>
<evidence type="ECO:0000313" key="2">
    <source>
        <dbReference type="Proteomes" id="UP000265520"/>
    </source>
</evidence>
<proteinExistence type="predicted"/>
<dbReference type="EMBL" id="LXQA010277137">
    <property type="protein sequence ID" value="MCI40198.1"/>
    <property type="molecule type" value="Genomic_DNA"/>
</dbReference>
<sequence length="43" mass="4466">MLGFGKVVAGYLASVGRDWKGYGGGSEKVADMVSGPAHIQLQQ</sequence>
<dbReference type="Proteomes" id="UP000265520">
    <property type="component" value="Unassembled WGS sequence"/>
</dbReference>
<dbReference type="AlphaFoldDB" id="A0A392RU82"/>
<name>A0A392RU82_9FABA</name>
<protein>
    <submittedName>
        <fullName evidence="1">Uncharacterized protein</fullName>
    </submittedName>
</protein>
<keyword evidence="2" id="KW-1185">Reference proteome</keyword>
<organism evidence="1 2">
    <name type="scientific">Trifolium medium</name>
    <dbReference type="NCBI Taxonomy" id="97028"/>
    <lineage>
        <taxon>Eukaryota</taxon>
        <taxon>Viridiplantae</taxon>
        <taxon>Streptophyta</taxon>
        <taxon>Embryophyta</taxon>
        <taxon>Tracheophyta</taxon>
        <taxon>Spermatophyta</taxon>
        <taxon>Magnoliopsida</taxon>
        <taxon>eudicotyledons</taxon>
        <taxon>Gunneridae</taxon>
        <taxon>Pentapetalae</taxon>
        <taxon>rosids</taxon>
        <taxon>fabids</taxon>
        <taxon>Fabales</taxon>
        <taxon>Fabaceae</taxon>
        <taxon>Papilionoideae</taxon>
        <taxon>50 kb inversion clade</taxon>
        <taxon>NPAAA clade</taxon>
        <taxon>Hologalegina</taxon>
        <taxon>IRL clade</taxon>
        <taxon>Trifolieae</taxon>
        <taxon>Trifolium</taxon>
    </lineage>
</organism>
<evidence type="ECO:0000313" key="1">
    <source>
        <dbReference type="EMBL" id="MCI40198.1"/>
    </source>
</evidence>
<reference evidence="1 2" key="1">
    <citation type="journal article" date="2018" name="Front. Plant Sci.">
        <title>Red Clover (Trifolium pratense) and Zigzag Clover (T. medium) - A Picture of Genomic Similarities and Differences.</title>
        <authorList>
            <person name="Dluhosova J."/>
            <person name="Istvanek J."/>
            <person name="Nedelnik J."/>
            <person name="Repkova J."/>
        </authorList>
    </citation>
    <scope>NUCLEOTIDE SEQUENCE [LARGE SCALE GENOMIC DNA]</scope>
    <source>
        <strain evidence="2">cv. 10/8</strain>
        <tissue evidence="1">Leaf</tissue>
    </source>
</reference>